<reference evidence="2 3" key="1">
    <citation type="submission" date="2019-06" db="EMBL/GenBank/DDBJ databases">
        <title>Genome of Methylobacterium sp. 17Sr1-39.</title>
        <authorList>
            <person name="Seo T."/>
        </authorList>
    </citation>
    <scope>NUCLEOTIDE SEQUENCE [LARGE SCALE GENOMIC DNA]</scope>
    <source>
        <strain evidence="2 3">17Sr1-39</strain>
    </source>
</reference>
<organism evidence="2 3">
    <name type="scientific">Methylobacterium terricola</name>
    <dbReference type="NCBI Taxonomy" id="2583531"/>
    <lineage>
        <taxon>Bacteria</taxon>
        <taxon>Pseudomonadati</taxon>
        <taxon>Pseudomonadota</taxon>
        <taxon>Alphaproteobacteria</taxon>
        <taxon>Hyphomicrobiales</taxon>
        <taxon>Methylobacteriaceae</taxon>
        <taxon>Methylobacterium</taxon>
    </lineage>
</organism>
<feature type="region of interest" description="Disordered" evidence="1">
    <location>
        <begin position="30"/>
        <end position="115"/>
    </location>
</feature>
<accession>A0A5C4LC14</accession>
<evidence type="ECO:0000313" key="3">
    <source>
        <dbReference type="Proteomes" id="UP000305267"/>
    </source>
</evidence>
<dbReference type="Proteomes" id="UP000305267">
    <property type="component" value="Unassembled WGS sequence"/>
</dbReference>
<dbReference type="AlphaFoldDB" id="A0A5C4LC14"/>
<protein>
    <submittedName>
        <fullName evidence="2">Uncharacterized protein</fullName>
    </submittedName>
</protein>
<proteinExistence type="predicted"/>
<evidence type="ECO:0000313" key="2">
    <source>
        <dbReference type="EMBL" id="TNC09244.1"/>
    </source>
</evidence>
<keyword evidence="3" id="KW-1185">Reference proteome</keyword>
<gene>
    <name evidence="2" type="ORF">FF100_27150</name>
</gene>
<feature type="compositionally biased region" description="Pro residues" evidence="1">
    <location>
        <begin position="97"/>
        <end position="106"/>
    </location>
</feature>
<feature type="compositionally biased region" description="Pro residues" evidence="1">
    <location>
        <begin position="61"/>
        <end position="71"/>
    </location>
</feature>
<evidence type="ECO:0000256" key="1">
    <source>
        <dbReference type="SAM" id="MobiDB-lite"/>
    </source>
</evidence>
<comment type="caution">
    <text evidence="2">The sequence shown here is derived from an EMBL/GenBank/DDBJ whole genome shotgun (WGS) entry which is preliminary data.</text>
</comment>
<sequence length="115" mass="11472">MSKKWLDMGKTLGSSATMIVAPSARRTRVSLLAPRAGRGLRLRSGDAASPQGGGEGVFPNQAPPDTPPHPRLPPRRADDKVAAALSPPAGRGGCAATPPPAPPPAPAAGSGATRG</sequence>
<dbReference type="EMBL" id="VDDA01000018">
    <property type="protein sequence ID" value="TNC09244.1"/>
    <property type="molecule type" value="Genomic_DNA"/>
</dbReference>
<name>A0A5C4LC14_9HYPH</name>